<evidence type="ECO:0000259" key="1">
    <source>
        <dbReference type="Pfam" id="PF01370"/>
    </source>
</evidence>
<dbReference type="Proteomes" id="UP000652219">
    <property type="component" value="Unassembled WGS sequence"/>
</dbReference>
<dbReference type="InterPro" id="IPR051783">
    <property type="entry name" value="NAD(P)-dependent_oxidoreduct"/>
</dbReference>
<name>A0A8H6J540_9PEZI</name>
<feature type="domain" description="NAD-dependent epimerase/dehydratase" evidence="1">
    <location>
        <begin position="5"/>
        <end position="84"/>
    </location>
</feature>
<dbReference type="Pfam" id="PF01370">
    <property type="entry name" value="Epimerase"/>
    <property type="match status" value="1"/>
</dbReference>
<organism evidence="2 3">
    <name type="scientific">Colletotrichum sojae</name>
    <dbReference type="NCBI Taxonomy" id="2175907"/>
    <lineage>
        <taxon>Eukaryota</taxon>
        <taxon>Fungi</taxon>
        <taxon>Dikarya</taxon>
        <taxon>Ascomycota</taxon>
        <taxon>Pezizomycotina</taxon>
        <taxon>Sordariomycetes</taxon>
        <taxon>Hypocreomycetidae</taxon>
        <taxon>Glomerellales</taxon>
        <taxon>Glomerellaceae</taxon>
        <taxon>Colletotrichum</taxon>
        <taxon>Colletotrichum orchidearum species complex</taxon>
    </lineage>
</organism>
<dbReference type="AlphaFoldDB" id="A0A8H6J540"/>
<comment type="caution">
    <text evidence="2">The sequence shown here is derived from an EMBL/GenBank/DDBJ whole genome shotgun (WGS) entry which is preliminary data.</text>
</comment>
<reference evidence="2 3" key="1">
    <citation type="journal article" date="2020" name="Phytopathology">
        <title>Genome Sequence Resources of Colletotrichum truncatum, C. plurivorum, C. musicola, and C. sojae: Four Species Pathogenic to Soybean (Glycine max).</title>
        <authorList>
            <person name="Rogerio F."/>
            <person name="Boufleur T.R."/>
            <person name="Ciampi-Guillardi M."/>
            <person name="Sukno S.A."/>
            <person name="Thon M.R."/>
            <person name="Massola Junior N.S."/>
            <person name="Baroncelli R."/>
        </authorList>
    </citation>
    <scope>NUCLEOTIDE SEQUENCE [LARGE SCALE GENOMIC DNA]</scope>
    <source>
        <strain evidence="2 3">LFN0009</strain>
    </source>
</reference>
<evidence type="ECO:0000313" key="3">
    <source>
        <dbReference type="Proteomes" id="UP000652219"/>
    </source>
</evidence>
<keyword evidence="3" id="KW-1185">Reference proteome</keyword>
<dbReference type="InterPro" id="IPR036291">
    <property type="entry name" value="NAD(P)-bd_dom_sf"/>
</dbReference>
<accession>A0A8H6J540</accession>
<dbReference type="GO" id="GO:0005737">
    <property type="term" value="C:cytoplasm"/>
    <property type="evidence" value="ECO:0007669"/>
    <property type="project" value="TreeGrafter"/>
</dbReference>
<dbReference type="PANTHER" id="PTHR48079">
    <property type="entry name" value="PROTEIN YEEZ"/>
    <property type="match status" value="1"/>
</dbReference>
<dbReference type="GO" id="GO:0004029">
    <property type="term" value="F:aldehyde dehydrogenase (NAD+) activity"/>
    <property type="evidence" value="ECO:0007669"/>
    <property type="project" value="TreeGrafter"/>
</dbReference>
<dbReference type="SUPFAM" id="SSF51735">
    <property type="entry name" value="NAD(P)-binding Rossmann-fold domains"/>
    <property type="match status" value="1"/>
</dbReference>
<dbReference type="EMBL" id="WIGN01000154">
    <property type="protein sequence ID" value="KAF6806652.1"/>
    <property type="molecule type" value="Genomic_DNA"/>
</dbReference>
<protein>
    <submittedName>
        <fullName evidence="2">Nad dependent epimerase dehydratase family protein</fullName>
    </submittedName>
</protein>
<proteinExistence type="predicted"/>
<sequence>MAQNILVTGAAGYIGGSLVADFVSRKSDPISEATIFAAVRSEDQIQKLAAVGVTPVLVDLADEQAVRSVVLDHKIDIIVHNAGIIDPNFVPNLIKALGQRRKDDGVETYFILSSVTTAFSKEGGWPYGQIKDSDDDLFEKERNIPGLHHARKNSVAAVELAEALGVTHFNMPVPLVYGRGTGEGRKISVNIPAMIRASIKDKVVHKFEKDGNPPAVHILDLVSLYALLTEKILLREPLPSGRNGYYFVFSHRVRWSAVTQRLAEIMHARGLVEKPEVRLWPSFDAAADALGFPRLYMEAIGTSSGDIVAVKPFRLGWQPKWDEEKFMASLEDEVRDALEFGSVKPTLFNDLLQTSAN</sequence>
<evidence type="ECO:0000313" key="2">
    <source>
        <dbReference type="EMBL" id="KAF6806652.1"/>
    </source>
</evidence>
<dbReference type="PANTHER" id="PTHR48079:SF6">
    <property type="entry name" value="NAD(P)-BINDING DOMAIN-CONTAINING PROTEIN-RELATED"/>
    <property type="match status" value="1"/>
</dbReference>
<dbReference type="InterPro" id="IPR001509">
    <property type="entry name" value="Epimerase_deHydtase"/>
</dbReference>
<dbReference type="Gene3D" id="3.40.50.720">
    <property type="entry name" value="NAD(P)-binding Rossmann-like Domain"/>
    <property type="match status" value="1"/>
</dbReference>
<gene>
    <name evidence="2" type="ORF">CSOJ01_08718</name>
</gene>